<feature type="repeat" description="TPR" evidence="2">
    <location>
        <begin position="215"/>
        <end position="248"/>
    </location>
</feature>
<evidence type="ECO:0000259" key="4">
    <source>
        <dbReference type="Pfam" id="PF07593"/>
    </source>
</evidence>
<evidence type="ECO:0000256" key="3">
    <source>
        <dbReference type="SAM" id="Phobius"/>
    </source>
</evidence>
<dbReference type="RefSeq" id="WP_184305323.1">
    <property type="nucleotide sequence ID" value="NZ_JACHXU010000008.1"/>
</dbReference>
<feature type="domain" description="ASPIC/UnbV" evidence="4">
    <location>
        <begin position="925"/>
        <end position="991"/>
    </location>
</feature>
<dbReference type="InterPro" id="IPR011519">
    <property type="entry name" value="UnbV_ASPIC"/>
</dbReference>
<dbReference type="PROSITE" id="PS50005">
    <property type="entry name" value="TPR"/>
    <property type="match status" value="1"/>
</dbReference>
<dbReference type="AlphaFoldDB" id="A0A7W5H5Y7"/>
<dbReference type="Pfam" id="PF13517">
    <property type="entry name" value="FG-GAP_3"/>
    <property type="match status" value="1"/>
</dbReference>
<dbReference type="InterPro" id="IPR019734">
    <property type="entry name" value="TPR_rpt"/>
</dbReference>
<accession>A0A7W5H5Y7</accession>
<dbReference type="EMBL" id="JACHXU010000008">
    <property type="protein sequence ID" value="MBB3206904.1"/>
    <property type="molecule type" value="Genomic_DNA"/>
</dbReference>
<dbReference type="Pfam" id="PF14559">
    <property type="entry name" value="TPR_19"/>
    <property type="match status" value="1"/>
</dbReference>
<dbReference type="Gene3D" id="2.130.10.130">
    <property type="entry name" value="Integrin alpha, N-terminal"/>
    <property type="match status" value="2"/>
</dbReference>
<feature type="transmembrane region" description="Helical" evidence="3">
    <location>
        <begin position="20"/>
        <end position="37"/>
    </location>
</feature>
<evidence type="ECO:0000256" key="2">
    <source>
        <dbReference type="PROSITE-ProRule" id="PRU00339"/>
    </source>
</evidence>
<dbReference type="Pfam" id="PF07593">
    <property type="entry name" value="UnbV_ASPIC"/>
    <property type="match status" value="1"/>
</dbReference>
<dbReference type="InterPro" id="IPR011990">
    <property type="entry name" value="TPR-like_helical_dom_sf"/>
</dbReference>
<dbReference type="Gene3D" id="1.25.40.10">
    <property type="entry name" value="Tetratricopeptide repeat domain"/>
    <property type="match status" value="1"/>
</dbReference>
<keyword evidence="3" id="KW-0812">Transmembrane</keyword>
<evidence type="ECO:0000313" key="6">
    <source>
        <dbReference type="Proteomes" id="UP000536179"/>
    </source>
</evidence>
<dbReference type="PROSITE" id="PS51257">
    <property type="entry name" value="PROKAR_LIPOPROTEIN"/>
    <property type="match status" value="1"/>
</dbReference>
<keyword evidence="2" id="KW-0802">TPR repeat</keyword>
<dbReference type="InterPro" id="IPR028994">
    <property type="entry name" value="Integrin_alpha_N"/>
</dbReference>
<reference evidence="5 6" key="1">
    <citation type="submission" date="2020-08" db="EMBL/GenBank/DDBJ databases">
        <title>Genomic Encyclopedia of Type Strains, Phase III (KMG-III): the genomes of soil and plant-associated and newly described type strains.</title>
        <authorList>
            <person name="Whitman W."/>
        </authorList>
    </citation>
    <scope>NUCLEOTIDE SEQUENCE [LARGE SCALE GENOMIC DNA]</scope>
    <source>
        <strain evidence="5 6">CECT 8075</strain>
    </source>
</reference>
<dbReference type="PANTHER" id="PTHR16026:SF0">
    <property type="entry name" value="CARTILAGE ACIDIC PROTEIN 1"/>
    <property type="match status" value="1"/>
</dbReference>
<dbReference type="SUPFAM" id="SSF48452">
    <property type="entry name" value="TPR-like"/>
    <property type="match status" value="1"/>
</dbReference>
<comment type="caution">
    <text evidence="5">The sequence shown here is derived from an EMBL/GenBank/DDBJ whole genome shotgun (WGS) entry which is preliminary data.</text>
</comment>
<dbReference type="SUPFAM" id="SSF69318">
    <property type="entry name" value="Integrin alpha N-terminal domain"/>
    <property type="match status" value="1"/>
</dbReference>
<dbReference type="InterPro" id="IPR013517">
    <property type="entry name" value="FG-GAP"/>
</dbReference>
<dbReference type="InterPro" id="IPR027039">
    <property type="entry name" value="Crtac1"/>
</dbReference>
<organism evidence="5 6">
    <name type="scientific">Aporhodopirellula rubra</name>
    <dbReference type="NCBI Taxonomy" id="980271"/>
    <lineage>
        <taxon>Bacteria</taxon>
        <taxon>Pseudomonadati</taxon>
        <taxon>Planctomycetota</taxon>
        <taxon>Planctomycetia</taxon>
        <taxon>Pirellulales</taxon>
        <taxon>Pirellulaceae</taxon>
        <taxon>Aporhodopirellula</taxon>
    </lineage>
</organism>
<proteinExistence type="predicted"/>
<gene>
    <name evidence="5" type="ORF">FHS27_002718</name>
</gene>
<evidence type="ECO:0000313" key="5">
    <source>
        <dbReference type="EMBL" id="MBB3206904.1"/>
    </source>
</evidence>
<keyword evidence="6" id="KW-1185">Reference proteome</keyword>
<protein>
    <submittedName>
        <fullName evidence="5">Tetratricopeptide (TPR) repeat protein</fullName>
    </submittedName>
</protein>
<dbReference type="Proteomes" id="UP000536179">
    <property type="component" value="Unassembled WGS sequence"/>
</dbReference>
<keyword evidence="1" id="KW-0732">Signal</keyword>
<keyword evidence="3" id="KW-1133">Transmembrane helix</keyword>
<sequence length="1006" mass="111315">MKNSQRRNNTIDHRHATRDWFLGLLIIVALVGCQQTVQEFQLDRLAEPEDALARLRSAIHRQDWQEANEVSPSVLMQYHDDANAIELAAKAAHGNGTPDVAADLMSDACRIDSFSDPSRTNRALAAHLAIGRVFDCIDLLESSIKQQPDQHSIRRMLYQMCWGVEDRPRSIPHGQYLVRKRQFDLDLLLEMSQTEARAERSDSLVEMATRHPRDKRPLVAEARIQFDRGDFDQAIEILHESLQYHPEYPPSLAILSRALVDSGRYNEFAQLVPTLPKTVENYSFYWLAIGDWCRDRQLHTQAARAYWEAVQKDADIRESWFKLSTSLTQLSDSHAKLSPETISAVEERVILLTRFTHLRSQFLKSGKKSRDTLVEIAETARDLGRLWEAEAWTSIAMTFPDEGSVDVKPIRDSIVRQLRRDTPWQIIDSREEMKLDLSHLPLPRISVGSFTASAQPNRSTIRTSSTARINLVDQADASGLQFFGRTSDHLDQPGVMHYQTLGCGGGAIDFDLDGWSDLYLAAAGGTPPYRESDANALWRNLDGTFADVTGVTDTGDTGFSQGVAVGDVNEDGFADVLVLNYGPNTLLINNGDGTFTDSSSRLDEDASKTTWSSCGAIADLNNDGLADLTILSYGEGIDAVTRECRQETTNIVRACSPLIFPGATDCFQSSTGAGEFSDQTENWKASPSVVGRGLGVTVGSFDNEPGVDIFIANDLTSNHYWSPSTKNGFQLRESAILRGLGSDDRSPGQGSMGMATADFDRDGDIDFYITNFLGESNTYHEHASGGLWRDQTAPQDLLTPTLPFVGFGTEAIDLDNDGVLELVVANGHIDMYPGEDAAPYAQQMQIFQRSNEGGYRSIGPSIESEYLLTPHVGRALWTIDFNRDGLTDFAVTHQTEPVALLANQTSDAGNWIEFQIKGRDCSRDAIGATLQLHSGDQNWIVPLTSGDGFLCSNERIIRVGLGNLADNCSAVVVWADGTKQSFESLTPNATWLLVERDEDAFRLAHP</sequence>
<keyword evidence="3" id="KW-0472">Membrane</keyword>
<name>A0A7W5H5Y7_9BACT</name>
<evidence type="ECO:0000256" key="1">
    <source>
        <dbReference type="ARBA" id="ARBA00022729"/>
    </source>
</evidence>
<dbReference type="PANTHER" id="PTHR16026">
    <property type="entry name" value="CARTILAGE ACIDIC PROTEIN 1"/>
    <property type="match status" value="1"/>
</dbReference>